<organism evidence="1">
    <name type="scientific">marine sediment metagenome</name>
    <dbReference type="NCBI Taxonomy" id="412755"/>
    <lineage>
        <taxon>unclassified sequences</taxon>
        <taxon>metagenomes</taxon>
        <taxon>ecological metagenomes</taxon>
    </lineage>
</organism>
<gene>
    <name evidence="1" type="ORF">S01H1_41287</name>
</gene>
<reference evidence="1" key="1">
    <citation type="journal article" date="2014" name="Front. Microbiol.">
        <title>High frequency of phylogenetically diverse reductive dehalogenase-homologous genes in deep subseafloor sedimentary metagenomes.</title>
        <authorList>
            <person name="Kawai M."/>
            <person name="Futagami T."/>
            <person name="Toyoda A."/>
            <person name="Takaki Y."/>
            <person name="Nishi S."/>
            <person name="Hori S."/>
            <person name="Arai W."/>
            <person name="Tsubouchi T."/>
            <person name="Morono Y."/>
            <person name="Uchiyama I."/>
            <person name="Ito T."/>
            <person name="Fujiyama A."/>
            <person name="Inagaki F."/>
            <person name="Takami H."/>
        </authorList>
    </citation>
    <scope>NUCLEOTIDE SEQUENCE</scope>
    <source>
        <strain evidence="1">Expedition CK06-06</strain>
    </source>
</reference>
<protein>
    <submittedName>
        <fullName evidence="1">Uncharacterized protein</fullName>
    </submittedName>
</protein>
<dbReference type="EMBL" id="BARS01026179">
    <property type="protein sequence ID" value="GAG12493.1"/>
    <property type="molecule type" value="Genomic_DNA"/>
</dbReference>
<name>X0VJ53_9ZZZZ</name>
<accession>X0VJ53</accession>
<sequence length="87" mass="10402">MIKRYPKKGEYLLRAIPWDSEPFVVKILKDLGKVKNHPYDRVRNYKIRFVHNHETVGQVCDEFYVWLDATPETDTIMSEDEYLVSLI</sequence>
<comment type="caution">
    <text evidence="1">The sequence shown here is derived from an EMBL/GenBank/DDBJ whole genome shotgun (WGS) entry which is preliminary data.</text>
</comment>
<evidence type="ECO:0000313" key="1">
    <source>
        <dbReference type="EMBL" id="GAG12493.1"/>
    </source>
</evidence>
<proteinExistence type="predicted"/>
<dbReference type="AlphaFoldDB" id="X0VJ53"/>